<dbReference type="Proteomes" id="UP000248349">
    <property type="component" value="Unassembled WGS sequence"/>
</dbReference>
<gene>
    <name evidence="2" type="ORF">BP01DRAFT_382178</name>
</gene>
<evidence type="ECO:0000313" key="3">
    <source>
        <dbReference type="Proteomes" id="UP000248349"/>
    </source>
</evidence>
<protein>
    <submittedName>
        <fullName evidence="2">Uncharacterized protein</fullName>
    </submittedName>
</protein>
<feature type="region of interest" description="Disordered" evidence="1">
    <location>
        <begin position="1"/>
        <end position="36"/>
    </location>
</feature>
<sequence length="249" mass="27657">MSDHEYMSPQEDQLSHIHHPEDTPTEQQDAIDQPTPPAGLINLYIARFDDPCDWALCMEQDGTTTMVYPRNGEKYWQRTLHSEAQTIGTDAQLIRVASDVPKEHARSLAGTVKHVLTDPQCRSPTSALFQLMVVLGRLEVNAVIPLNNAFWLLTDAYGIPGKELQSKYCTSQSSDGPSQDSGHEDQPEGSPTPLRELFPEAEDECQDAEIAAPPDWEDLALIVEKTLDMLELCGYETDESGSVLEYSAP</sequence>
<accession>A0A318ZG03</accession>
<feature type="compositionally biased region" description="Basic and acidic residues" evidence="1">
    <location>
        <begin position="13"/>
        <end position="22"/>
    </location>
</feature>
<organism evidence="2 3">
    <name type="scientific">Aspergillus saccharolyticus JOP 1030-1</name>
    <dbReference type="NCBI Taxonomy" id="1450539"/>
    <lineage>
        <taxon>Eukaryota</taxon>
        <taxon>Fungi</taxon>
        <taxon>Dikarya</taxon>
        <taxon>Ascomycota</taxon>
        <taxon>Pezizomycotina</taxon>
        <taxon>Eurotiomycetes</taxon>
        <taxon>Eurotiomycetidae</taxon>
        <taxon>Eurotiales</taxon>
        <taxon>Aspergillaceae</taxon>
        <taxon>Aspergillus</taxon>
        <taxon>Aspergillus subgen. Circumdati</taxon>
    </lineage>
</organism>
<reference evidence="2 3" key="1">
    <citation type="submission" date="2016-12" db="EMBL/GenBank/DDBJ databases">
        <title>The genomes of Aspergillus section Nigri reveals drivers in fungal speciation.</title>
        <authorList>
            <consortium name="DOE Joint Genome Institute"/>
            <person name="Vesth T.C."/>
            <person name="Nybo J."/>
            <person name="Theobald S."/>
            <person name="Brandl J."/>
            <person name="Frisvad J.C."/>
            <person name="Nielsen K.F."/>
            <person name="Lyhne E.K."/>
            <person name="Kogle M.E."/>
            <person name="Kuo A."/>
            <person name="Riley R."/>
            <person name="Clum A."/>
            <person name="Nolan M."/>
            <person name="Lipzen A."/>
            <person name="Salamov A."/>
            <person name="Henrissat B."/>
            <person name="Wiebenga A."/>
            <person name="De Vries R.P."/>
            <person name="Grigoriev I.V."/>
            <person name="Mortensen U.H."/>
            <person name="Andersen M.R."/>
            <person name="Baker S.E."/>
        </authorList>
    </citation>
    <scope>NUCLEOTIDE SEQUENCE [LARGE SCALE GENOMIC DNA]</scope>
    <source>
        <strain evidence="2 3">JOP 1030-1</strain>
    </source>
</reference>
<feature type="compositionally biased region" description="Low complexity" evidence="1">
    <location>
        <begin position="171"/>
        <end position="180"/>
    </location>
</feature>
<evidence type="ECO:0000313" key="2">
    <source>
        <dbReference type="EMBL" id="PYH45995.1"/>
    </source>
</evidence>
<evidence type="ECO:0000256" key="1">
    <source>
        <dbReference type="SAM" id="MobiDB-lite"/>
    </source>
</evidence>
<name>A0A318ZG03_9EURO</name>
<dbReference type="GeneID" id="37078581"/>
<feature type="region of interest" description="Disordered" evidence="1">
    <location>
        <begin position="167"/>
        <end position="206"/>
    </location>
</feature>
<dbReference type="RefSeq" id="XP_025431977.1">
    <property type="nucleotide sequence ID" value="XM_025577352.1"/>
</dbReference>
<proteinExistence type="predicted"/>
<dbReference type="AlphaFoldDB" id="A0A318ZG03"/>
<keyword evidence="3" id="KW-1185">Reference proteome</keyword>
<dbReference type="EMBL" id="KZ821229">
    <property type="protein sequence ID" value="PYH45995.1"/>
    <property type="molecule type" value="Genomic_DNA"/>
</dbReference>